<dbReference type="PANTHER" id="PTHR31061:SF24">
    <property type="entry name" value="LD22376P"/>
    <property type="match status" value="1"/>
</dbReference>
<dbReference type="RefSeq" id="WP_057319861.1">
    <property type="nucleotide sequence ID" value="NZ_CYXP01000009.1"/>
</dbReference>
<keyword evidence="1" id="KW-1133">Transmembrane helix</keyword>
<name>A0A173VT90_PARDI</name>
<reference evidence="2 3" key="1">
    <citation type="submission" date="2015-09" db="EMBL/GenBank/DDBJ databases">
        <authorList>
            <consortium name="Pathogen Informatics"/>
        </authorList>
    </citation>
    <scope>NUCLEOTIDE SEQUENCE [LARGE SCALE GENOMIC DNA]</scope>
    <source>
        <strain evidence="2 3">2789STDY5608872</strain>
    </source>
</reference>
<dbReference type="Proteomes" id="UP000095591">
    <property type="component" value="Unassembled WGS sequence"/>
</dbReference>
<keyword evidence="1" id="KW-0812">Transmembrane</keyword>
<evidence type="ECO:0000256" key="1">
    <source>
        <dbReference type="SAM" id="Phobius"/>
    </source>
</evidence>
<evidence type="ECO:0000313" key="2">
    <source>
        <dbReference type="EMBL" id="CUN30411.1"/>
    </source>
</evidence>
<proteinExistence type="predicted"/>
<feature type="transmembrane region" description="Helical" evidence="1">
    <location>
        <begin position="201"/>
        <end position="219"/>
    </location>
</feature>
<feature type="transmembrane region" description="Helical" evidence="1">
    <location>
        <begin position="340"/>
        <end position="360"/>
    </location>
</feature>
<feature type="transmembrane region" description="Helical" evidence="1">
    <location>
        <begin position="264"/>
        <end position="284"/>
    </location>
</feature>
<gene>
    <name evidence="2" type="ORF">ERS852429_03563</name>
</gene>
<protein>
    <submittedName>
        <fullName evidence="2">Uncharacterized conserved protein</fullName>
    </submittedName>
</protein>
<sequence length="368" mass="41618">MAQQSGRLLSLDVMRGITIAGMILVNNPGSWKYVYTPLEHARWNGLTPTDLVFPFFMFIMGVSMFFSLRKYNFKLSKESVTKVLRRTVLIFLVGLGLNLFGHVCYNGFTDFQNLRILGVMQRLALAYGFGSLIGLAINHKYILQVAAGILIFYWALLGFTHSMEMSEDSIIAIVDRTLFGTSHMYHDDMADGTRIAFDPEGLLSCIGSIAHVLLGFYVGKVIQDCKKNNELIIRNIFIFGTIILFVGFLLSYGCPINKKIWSSTFVLVTCGFASLFLALLIWIIDINGKKKWTLFFESFGINPLYLYVQGDILAVLLGMSGISAFMYMDLFRPVFGDFGGSLAWAIFFVVLNWIPGYFLYKKKIYIKL</sequence>
<dbReference type="AlphaFoldDB" id="A0A173VT90"/>
<dbReference type="EMBL" id="CYXP01000009">
    <property type="protein sequence ID" value="CUN30411.1"/>
    <property type="molecule type" value="Genomic_DNA"/>
</dbReference>
<feature type="transmembrane region" description="Helical" evidence="1">
    <location>
        <begin position="141"/>
        <end position="159"/>
    </location>
</feature>
<feature type="transmembrane region" description="Helical" evidence="1">
    <location>
        <begin position="304"/>
        <end position="328"/>
    </location>
</feature>
<keyword evidence="1" id="KW-0472">Membrane</keyword>
<accession>A0A173VT90</accession>
<feature type="transmembrane region" description="Helical" evidence="1">
    <location>
        <begin position="231"/>
        <end position="252"/>
    </location>
</feature>
<feature type="transmembrane region" description="Helical" evidence="1">
    <location>
        <begin position="51"/>
        <end position="68"/>
    </location>
</feature>
<feature type="transmembrane region" description="Helical" evidence="1">
    <location>
        <begin position="88"/>
        <end position="108"/>
    </location>
</feature>
<evidence type="ECO:0000313" key="3">
    <source>
        <dbReference type="Proteomes" id="UP000095591"/>
    </source>
</evidence>
<feature type="transmembrane region" description="Helical" evidence="1">
    <location>
        <begin position="12"/>
        <end position="31"/>
    </location>
</feature>
<feature type="transmembrane region" description="Helical" evidence="1">
    <location>
        <begin position="114"/>
        <end position="134"/>
    </location>
</feature>
<dbReference type="PANTHER" id="PTHR31061">
    <property type="entry name" value="LD22376P"/>
    <property type="match status" value="1"/>
</dbReference>
<organism evidence="2 3">
    <name type="scientific">Parabacteroides distasonis</name>
    <dbReference type="NCBI Taxonomy" id="823"/>
    <lineage>
        <taxon>Bacteria</taxon>
        <taxon>Pseudomonadati</taxon>
        <taxon>Bacteroidota</taxon>
        <taxon>Bacteroidia</taxon>
        <taxon>Bacteroidales</taxon>
        <taxon>Tannerellaceae</taxon>
        <taxon>Parabacteroides</taxon>
    </lineage>
</organism>